<organism evidence="2 3">
    <name type="scientific">Candidatus Blautia faecigallinarum</name>
    <dbReference type="NCBI Taxonomy" id="2838488"/>
    <lineage>
        <taxon>Bacteria</taxon>
        <taxon>Bacillati</taxon>
        <taxon>Bacillota</taxon>
        <taxon>Clostridia</taxon>
        <taxon>Lachnospirales</taxon>
        <taxon>Lachnospiraceae</taxon>
        <taxon>Blautia</taxon>
    </lineage>
</organism>
<dbReference type="SMART" id="SM00267">
    <property type="entry name" value="GGDEF"/>
    <property type="match status" value="1"/>
</dbReference>
<reference evidence="2" key="2">
    <citation type="submission" date="2021-04" db="EMBL/GenBank/DDBJ databases">
        <authorList>
            <person name="Gilroy R."/>
        </authorList>
    </citation>
    <scope>NUCLEOTIDE SEQUENCE</scope>
    <source>
        <strain evidence="2">14324</strain>
    </source>
</reference>
<dbReference type="NCBIfam" id="TIGR00254">
    <property type="entry name" value="GGDEF"/>
    <property type="match status" value="1"/>
</dbReference>
<dbReference type="PROSITE" id="PS50887">
    <property type="entry name" value="GGDEF"/>
    <property type="match status" value="1"/>
</dbReference>
<dbReference type="PANTHER" id="PTHR45138:SF9">
    <property type="entry name" value="DIGUANYLATE CYCLASE DGCM-RELATED"/>
    <property type="match status" value="1"/>
</dbReference>
<dbReference type="InterPro" id="IPR000160">
    <property type="entry name" value="GGDEF_dom"/>
</dbReference>
<dbReference type="GO" id="GO:0052621">
    <property type="term" value="F:diguanylate cyclase activity"/>
    <property type="evidence" value="ECO:0007669"/>
    <property type="project" value="TreeGrafter"/>
</dbReference>
<sequence>MITINVLQLKKYFDIMPIAFTVIQMVLDEQGEPEDFIFRYANQALADLEEVELEGLIGKRFYDMVFKEKNDRKWLPYYYSSAYLQQTHELREFSPEIGKYLKIICYPWLEPGYCACVLFDETKLVIAEKRLGHLARYDKTTQFKNRNAYLEFREQFHASAPTGVIFIDINELKKINDQYGHDSGDFLFRMVRDAINSVFTQPDRHIFRIGGDEFIIILPGVTYAQCQTQVSLLRERLKNSQILHMPSVLASVGFSWTEHVTSLDELVKQADHSMYEQKRLYYHTVEKI</sequence>
<accession>A0A9D2ISN0</accession>
<evidence type="ECO:0000259" key="1">
    <source>
        <dbReference type="PROSITE" id="PS50887"/>
    </source>
</evidence>
<dbReference type="Pfam" id="PF00990">
    <property type="entry name" value="GGDEF"/>
    <property type="match status" value="1"/>
</dbReference>
<dbReference type="Gene3D" id="3.30.70.270">
    <property type="match status" value="1"/>
</dbReference>
<dbReference type="SUPFAM" id="SSF55073">
    <property type="entry name" value="Nucleotide cyclase"/>
    <property type="match status" value="1"/>
</dbReference>
<dbReference type="CDD" id="cd01949">
    <property type="entry name" value="GGDEF"/>
    <property type="match status" value="1"/>
</dbReference>
<evidence type="ECO:0000313" key="3">
    <source>
        <dbReference type="Proteomes" id="UP000824041"/>
    </source>
</evidence>
<dbReference type="PANTHER" id="PTHR45138">
    <property type="entry name" value="REGULATORY COMPONENTS OF SENSORY TRANSDUCTION SYSTEM"/>
    <property type="match status" value="1"/>
</dbReference>
<comment type="caution">
    <text evidence="2">The sequence shown here is derived from an EMBL/GenBank/DDBJ whole genome shotgun (WGS) entry which is preliminary data.</text>
</comment>
<feature type="domain" description="GGDEF" evidence="1">
    <location>
        <begin position="160"/>
        <end position="288"/>
    </location>
</feature>
<protein>
    <submittedName>
        <fullName evidence="2">GGDEF domain-containing protein</fullName>
    </submittedName>
</protein>
<dbReference type="AlphaFoldDB" id="A0A9D2ISN0"/>
<dbReference type="EMBL" id="DXBU01000013">
    <property type="protein sequence ID" value="HIZ21345.1"/>
    <property type="molecule type" value="Genomic_DNA"/>
</dbReference>
<dbReference type="InterPro" id="IPR050469">
    <property type="entry name" value="Diguanylate_Cyclase"/>
</dbReference>
<dbReference type="InterPro" id="IPR029787">
    <property type="entry name" value="Nucleotide_cyclase"/>
</dbReference>
<reference evidence="2" key="1">
    <citation type="journal article" date="2021" name="PeerJ">
        <title>Extensive microbial diversity within the chicken gut microbiome revealed by metagenomics and culture.</title>
        <authorList>
            <person name="Gilroy R."/>
            <person name="Ravi A."/>
            <person name="Getino M."/>
            <person name="Pursley I."/>
            <person name="Horton D.L."/>
            <person name="Alikhan N.F."/>
            <person name="Baker D."/>
            <person name="Gharbi K."/>
            <person name="Hall N."/>
            <person name="Watson M."/>
            <person name="Adriaenssens E.M."/>
            <person name="Foster-Nyarko E."/>
            <person name="Jarju S."/>
            <person name="Secka A."/>
            <person name="Antonio M."/>
            <person name="Oren A."/>
            <person name="Chaudhuri R.R."/>
            <person name="La Ragione R."/>
            <person name="Hildebrand F."/>
            <person name="Pallen M.J."/>
        </authorList>
    </citation>
    <scope>NUCLEOTIDE SEQUENCE</scope>
    <source>
        <strain evidence="2">14324</strain>
    </source>
</reference>
<dbReference type="InterPro" id="IPR043128">
    <property type="entry name" value="Rev_trsase/Diguanyl_cyclase"/>
</dbReference>
<dbReference type="Gene3D" id="3.30.450.20">
    <property type="entry name" value="PAS domain"/>
    <property type="match status" value="1"/>
</dbReference>
<dbReference type="Proteomes" id="UP000824041">
    <property type="component" value="Unassembled WGS sequence"/>
</dbReference>
<evidence type="ECO:0000313" key="2">
    <source>
        <dbReference type="EMBL" id="HIZ21345.1"/>
    </source>
</evidence>
<gene>
    <name evidence="2" type="ORF">IAA21_00920</name>
</gene>
<proteinExistence type="predicted"/>
<name>A0A9D2ISN0_9FIRM</name>